<evidence type="ECO:0000313" key="2">
    <source>
        <dbReference type="Proteomes" id="UP001253595"/>
    </source>
</evidence>
<dbReference type="EMBL" id="JAVDVX010000004">
    <property type="protein sequence ID" value="MDR7090470.1"/>
    <property type="molecule type" value="Genomic_DNA"/>
</dbReference>
<name>A0ABU1UZ77_9GAMM</name>
<accession>A0ABU1UZ77</accession>
<proteinExistence type="predicted"/>
<reference evidence="1 2" key="1">
    <citation type="submission" date="2023-07" db="EMBL/GenBank/DDBJ databases">
        <title>Sorghum-associated microbial communities from plants grown in Nebraska, USA.</title>
        <authorList>
            <person name="Schachtman D."/>
        </authorList>
    </citation>
    <scope>NUCLEOTIDE SEQUENCE [LARGE SCALE GENOMIC DNA]</scope>
    <source>
        <strain evidence="1 2">BE190</strain>
    </source>
</reference>
<gene>
    <name evidence="1" type="ORF">J2X05_002494</name>
</gene>
<comment type="caution">
    <text evidence="1">The sequence shown here is derived from an EMBL/GenBank/DDBJ whole genome shotgun (WGS) entry which is preliminary data.</text>
</comment>
<organism evidence="1 2">
    <name type="scientific">Cellvibrio fibrivorans</name>
    <dbReference type="NCBI Taxonomy" id="126350"/>
    <lineage>
        <taxon>Bacteria</taxon>
        <taxon>Pseudomonadati</taxon>
        <taxon>Pseudomonadota</taxon>
        <taxon>Gammaproteobacteria</taxon>
        <taxon>Cellvibrionales</taxon>
        <taxon>Cellvibrionaceae</taxon>
        <taxon>Cellvibrio</taxon>
    </lineage>
</organism>
<evidence type="ECO:0000313" key="1">
    <source>
        <dbReference type="EMBL" id="MDR7090470.1"/>
    </source>
</evidence>
<dbReference type="Proteomes" id="UP001253595">
    <property type="component" value="Unassembled WGS sequence"/>
</dbReference>
<protein>
    <recommendedName>
        <fullName evidence="3">DUF4189 domain-containing protein</fullName>
    </recommendedName>
</protein>
<evidence type="ECO:0008006" key="3">
    <source>
        <dbReference type="Google" id="ProtNLM"/>
    </source>
</evidence>
<sequence>MEVKFRPYPKYRQYVFFLIRGALCLLPLSIVLTVMPVNAAWVCKMGESCAMIDRTYYWERVCKPTQQCNWVPDATPPPPPPAPPVPAPPAPPIKTVEEIEREAHVKFCKEFPAEITLAVERCENAAIGRYSMVLSTACSSGVYDFSFNIKDRATVSVSMGVSPSDCRATAEGAMMYARSSCKLSGNEYRHALAKNCQDVN</sequence>
<keyword evidence="2" id="KW-1185">Reference proteome</keyword>